<reference evidence="1 2" key="1">
    <citation type="submission" date="2024-06" db="EMBL/GenBank/DDBJ databases">
        <authorList>
            <person name="Steensen K."/>
            <person name="Seneca J."/>
            <person name="Bartlau N."/>
            <person name="Yu A.X."/>
            <person name="Polz M.F."/>
        </authorList>
    </citation>
    <scope>NUCLEOTIDE SEQUENCE [LARGE SCALE GENOMIC DNA]</scope>
    <source>
        <strain evidence="1 2">5S240</strain>
    </source>
</reference>
<organism evidence="1 2">
    <name type="scientific">Vibrio kanaloae</name>
    <dbReference type="NCBI Taxonomy" id="170673"/>
    <lineage>
        <taxon>Bacteria</taxon>
        <taxon>Pseudomonadati</taxon>
        <taxon>Pseudomonadota</taxon>
        <taxon>Gammaproteobacteria</taxon>
        <taxon>Vibrionales</taxon>
        <taxon>Vibrionaceae</taxon>
        <taxon>Vibrio</taxon>
    </lineage>
</organism>
<dbReference type="Proteomes" id="UP001569177">
    <property type="component" value="Unassembled WGS sequence"/>
</dbReference>
<evidence type="ECO:0000313" key="2">
    <source>
        <dbReference type="Proteomes" id="UP001569177"/>
    </source>
</evidence>
<gene>
    <name evidence="1" type="ORF">ACED24_04575</name>
</gene>
<dbReference type="EMBL" id="JBGOOJ010000002">
    <property type="protein sequence ID" value="MEZ8089318.1"/>
    <property type="molecule type" value="Genomic_DNA"/>
</dbReference>
<dbReference type="RefSeq" id="WP_017057981.1">
    <property type="nucleotide sequence ID" value="NZ_CP090020.1"/>
</dbReference>
<comment type="caution">
    <text evidence="1">The sequence shown here is derived from an EMBL/GenBank/DDBJ whole genome shotgun (WGS) entry which is preliminary data.</text>
</comment>
<accession>A0ABV4LBQ5</accession>
<proteinExistence type="predicted"/>
<keyword evidence="2" id="KW-1185">Reference proteome</keyword>
<evidence type="ECO:0000313" key="1">
    <source>
        <dbReference type="EMBL" id="MEZ8089318.1"/>
    </source>
</evidence>
<sequence length="44" mass="5147">MNYELGNVYLGQIAAKNMMHEALYGKPKPKKPSFFKRMKQKMAK</sequence>
<name>A0ABV4LBQ5_9VIBR</name>
<protein>
    <submittedName>
        <fullName evidence="1">Uncharacterized protein</fullName>
    </submittedName>
</protein>